<keyword evidence="3" id="KW-1185">Reference proteome</keyword>
<sequence length="287" mass="30146">MAEDLDVEAMLEAPFKKDTYEVYFGLSRLQHYTGLPRSGHPQSVFTQPQTNHPIGRSLHKFYLEKFCSCSSKSASWYLLSQQHGLGKTEISASTDILTAAETRNVRAAAVAAATAVLGRLVEAALRTGGAEAPASPEGAPVDLVGAPVGEREARAEGNGASAGGEGALAGEGVSAEEGVRVGRGEAVAGPQPTKDVSRAVDHHRHGPEAGAEREGAEVGVAVAGIETEEAVANVGEAGVGNRSLEGPVHHCPYQEGGRRRLRRSPNRPLEKELDLPQASAADLHWKN</sequence>
<evidence type="ECO:0000256" key="1">
    <source>
        <dbReference type="SAM" id="MobiDB-lite"/>
    </source>
</evidence>
<gene>
    <name evidence="2" type="ORF">CALMAC_LOCUS5867</name>
</gene>
<feature type="compositionally biased region" description="Gly residues" evidence="1">
    <location>
        <begin position="160"/>
        <end position="169"/>
    </location>
</feature>
<protein>
    <submittedName>
        <fullName evidence="2">Uncharacterized protein</fullName>
    </submittedName>
</protein>
<proteinExistence type="predicted"/>
<evidence type="ECO:0000313" key="2">
    <source>
        <dbReference type="EMBL" id="VEN42347.1"/>
    </source>
</evidence>
<organism evidence="2 3">
    <name type="scientific">Callosobruchus maculatus</name>
    <name type="common">Southern cowpea weevil</name>
    <name type="synonym">Pulse bruchid</name>
    <dbReference type="NCBI Taxonomy" id="64391"/>
    <lineage>
        <taxon>Eukaryota</taxon>
        <taxon>Metazoa</taxon>
        <taxon>Ecdysozoa</taxon>
        <taxon>Arthropoda</taxon>
        <taxon>Hexapoda</taxon>
        <taxon>Insecta</taxon>
        <taxon>Pterygota</taxon>
        <taxon>Neoptera</taxon>
        <taxon>Endopterygota</taxon>
        <taxon>Coleoptera</taxon>
        <taxon>Polyphaga</taxon>
        <taxon>Cucujiformia</taxon>
        <taxon>Chrysomeloidea</taxon>
        <taxon>Chrysomelidae</taxon>
        <taxon>Bruchinae</taxon>
        <taxon>Bruchini</taxon>
        <taxon>Callosobruchus</taxon>
    </lineage>
</organism>
<accession>A0A653C335</accession>
<dbReference type="AlphaFoldDB" id="A0A653C335"/>
<dbReference type="OrthoDB" id="6784050at2759"/>
<feature type="compositionally biased region" description="Basic and acidic residues" evidence="1">
    <location>
        <begin position="195"/>
        <end position="216"/>
    </location>
</feature>
<name>A0A653C335_CALMS</name>
<evidence type="ECO:0000313" key="3">
    <source>
        <dbReference type="Proteomes" id="UP000410492"/>
    </source>
</evidence>
<feature type="region of interest" description="Disordered" evidence="1">
    <location>
        <begin position="152"/>
        <end position="216"/>
    </location>
</feature>
<feature type="region of interest" description="Disordered" evidence="1">
    <location>
        <begin position="238"/>
        <end position="287"/>
    </location>
</feature>
<dbReference type="EMBL" id="CAACVG010006890">
    <property type="protein sequence ID" value="VEN42347.1"/>
    <property type="molecule type" value="Genomic_DNA"/>
</dbReference>
<reference evidence="2 3" key="1">
    <citation type="submission" date="2019-01" db="EMBL/GenBank/DDBJ databases">
        <authorList>
            <person name="Sayadi A."/>
        </authorList>
    </citation>
    <scope>NUCLEOTIDE SEQUENCE [LARGE SCALE GENOMIC DNA]</scope>
</reference>
<dbReference type="Proteomes" id="UP000410492">
    <property type="component" value="Unassembled WGS sequence"/>
</dbReference>